<accession>A0A0E3P5E9</accession>
<gene>
    <name evidence="2" type="ORF">MSSIT_2161</name>
</gene>
<protein>
    <submittedName>
        <fullName evidence="2">Surface layer protein B</fullName>
    </submittedName>
</protein>
<name>A0A0E3P5E9_9EURY</name>
<dbReference type="Pfam" id="PF05048">
    <property type="entry name" value="NosD"/>
    <property type="match status" value="1"/>
</dbReference>
<dbReference type="EMBL" id="CP009506">
    <property type="protein sequence ID" value="AKB28880.1"/>
    <property type="molecule type" value="Genomic_DNA"/>
</dbReference>
<evidence type="ECO:0000259" key="1">
    <source>
        <dbReference type="Pfam" id="PF05048"/>
    </source>
</evidence>
<reference evidence="2 3" key="1">
    <citation type="submission" date="2014-07" db="EMBL/GenBank/DDBJ databases">
        <title>Methanogenic archaea and the global carbon cycle.</title>
        <authorList>
            <person name="Henriksen J.R."/>
            <person name="Luke J."/>
            <person name="Reinhart S."/>
            <person name="Benedict M.N."/>
            <person name="Youngblut N.D."/>
            <person name="Metcalf M.E."/>
            <person name="Whitaker R.J."/>
            <person name="Metcalf W.W."/>
        </authorList>
    </citation>
    <scope>NUCLEOTIDE SEQUENCE [LARGE SCALE GENOMIC DNA]</scope>
    <source>
        <strain evidence="2 3">T4/M</strain>
    </source>
</reference>
<dbReference type="AlphaFoldDB" id="A0A0E3P5E9"/>
<evidence type="ECO:0000313" key="2">
    <source>
        <dbReference type="EMBL" id="AKB28880.1"/>
    </source>
</evidence>
<dbReference type="KEGG" id="msw:MSSIT_2161"/>
<organism evidence="2 3">
    <name type="scientific">Methanosarcina siciliae T4/M</name>
    <dbReference type="NCBI Taxonomy" id="1434120"/>
    <lineage>
        <taxon>Archaea</taxon>
        <taxon>Methanobacteriati</taxon>
        <taxon>Methanobacteriota</taxon>
        <taxon>Stenosarchaea group</taxon>
        <taxon>Methanomicrobia</taxon>
        <taxon>Methanosarcinales</taxon>
        <taxon>Methanosarcinaceae</taxon>
        <taxon>Methanosarcina</taxon>
    </lineage>
</organism>
<keyword evidence="3" id="KW-1185">Reference proteome</keyword>
<dbReference type="PATRIC" id="fig|1434120.4.peg.2803"/>
<dbReference type="HOGENOM" id="CLU_2257413_0_0_2"/>
<dbReference type="InterPro" id="IPR007742">
    <property type="entry name" value="NosD_dom"/>
</dbReference>
<feature type="domain" description="Periplasmic copper-binding protein NosD beta helix" evidence="1">
    <location>
        <begin position="4"/>
        <end position="39"/>
    </location>
</feature>
<proteinExistence type="predicted"/>
<dbReference type="Proteomes" id="UP000033111">
    <property type="component" value="Chromosome"/>
</dbReference>
<evidence type="ECO:0000313" key="3">
    <source>
        <dbReference type="Proteomes" id="UP000033111"/>
    </source>
</evidence>
<sequence length="103" mass="10508">MNGEIKNGTGNEYSTAKTAGTNIAGGPYIGGNFWGKPDGTGFSDTATDADGDGTADIAYVFEKSTYADSFPLVSTTGKSTEESVALLPEAKFESNNTGGPALL</sequence>